<feature type="transmembrane region" description="Helical" evidence="10">
    <location>
        <begin position="980"/>
        <end position="1000"/>
    </location>
</feature>
<evidence type="ECO:0000256" key="6">
    <source>
        <dbReference type="ARBA" id="ARBA00022741"/>
    </source>
</evidence>
<dbReference type="InterPro" id="IPR003439">
    <property type="entry name" value="ABC_transporter-like_ATP-bd"/>
</dbReference>
<keyword evidence="7" id="KW-0067">ATP-binding</keyword>
<feature type="transmembrane region" description="Helical" evidence="10">
    <location>
        <begin position="1021"/>
        <end position="1042"/>
    </location>
</feature>
<dbReference type="Pfam" id="PF00664">
    <property type="entry name" value="ABC_membrane"/>
    <property type="match status" value="2"/>
</dbReference>
<reference evidence="13" key="1">
    <citation type="submission" date="2022-07" db="EMBL/GenBank/DDBJ databases">
        <title>Phylogenomic reconstructions and comparative analyses of Kickxellomycotina fungi.</title>
        <authorList>
            <person name="Reynolds N.K."/>
            <person name="Stajich J.E."/>
            <person name="Barry K."/>
            <person name="Grigoriev I.V."/>
            <person name="Crous P."/>
            <person name="Smith M.E."/>
        </authorList>
    </citation>
    <scope>NUCLEOTIDE SEQUENCE</scope>
    <source>
        <strain evidence="13">CBS 109367</strain>
    </source>
</reference>
<dbReference type="Pfam" id="PF00005">
    <property type="entry name" value="ABC_tran"/>
    <property type="match status" value="2"/>
</dbReference>
<evidence type="ECO:0000313" key="13">
    <source>
        <dbReference type="EMBL" id="KAJ2689217.1"/>
    </source>
</evidence>
<keyword evidence="5" id="KW-0677">Repeat</keyword>
<dbReference type="CDD" id="cd18596">
    <property type="entry name" value="ABC_6TM_VMR1_D1_like"/>
    <property type="match status" value="1"/>
</dbReference>
<dbReference type="GO" id="GO:0016887">
    <property type="term" value="F:ATP hydrolysis activity"/>
    <property type="evidence" value="ECO:0007669"/>
    <property type="project" value="InterPro"/>
</dbReference>
<dbReference type="PROSITE" id="PS50893">
    <property type="entry name" value="ABC_TRANSPORTER_2"/>
    <property type="match status" value="2"/>
</dbReference>
<dbReference type="Gene3D" id="3.40.50.300">
    <property type="entry name" value="P-loop containing nucleotide triphosphate hydrolases"/>
    <property type="match status" value="2"/>
</dbReference>
<dbReference type="InterPro" id="IPR011527">
    <property type="entry name" value="ABC1_TM_dom"/>
</dbReference>
<gene>
    <name evidence="13" type="ORF">IWW39_001679</name>
</gene>
<dbReference type="SMART" id="SM00382">
    <property type="entry name" value="AAA"/>
    <property type="match status" value="2"/>
</dbReference>
<evidence type="ECO:0000256" key="7">
    <source>
        <dbReference type="ARBA" id="ARBA00022840"/>
    </source>
</evidence>
<comment type="caution">
    <text evidence="13">The sequence shown here is derived from an EMBL/GenBank/DDBJ whole genome shotgun (WGS) entry which is preliminary data.</text>
</comment>
<feature type="transmembrane region" description="Helical" evidence="10">
    <location>
        <begin position="109"/>
        <end position="133"/>
    </location>
</feature>
<feature type="domain" description="ABC transporter" evidence="11">
    <location>
        <begin position="658"/>
        <end position="911"/>
    </location>
</feature>
<feature type="transmembrane region" description="Helical" evidence="10">
    <location>
        <begin position="1234"/>
        <end position="1254"/>
    </location>
</feature>
<keyword evidence="6" id="KW-0547">Nucleotide-binding</keyword>
<dbReference type="InterPro" id="IPR003593">
    <property type="entry name" value="AAA+_ATPase"/>
</dbReference>
<dbReference type="GO" id="GO:0016020">
    <property type="term" value="C:membrane"/>
    <property type="evidence" value="ECO:0007669"/>
    <property type="project" value="UniProtKB-SubCell"/>
</dbReference>
<dbReference type="FunFam" id="1.20.1560.10:FF:000013">
    <property type="entry name" value="ABC transporter C family member 2"/>
    <property type="match status" value="1"/>
</dbReference>
<feature type="transmembrane region" description="Helical" evidence="10">
    <location>
        <begin position="554"/>
        <end position="577"/>
    </location>
</feature>
<evidence type="ECO:0000256" key="4">
    <source>
        <dbReference type="ARBA" id="ARBA00022692"/>
    </source>
</evidence>
<feature type="transmembrane region" description="Helical" evidence="10">
    <location>
        <begin position="79"/>
        <end position="103"/>
    </location>
</feature>
<dbReference type="FunFam" id="3.40.50.300:FF:000610">
    <property type="entry name" value="Multidrug resistance-associated ABC transporter"/>
    <property type="match status" value="1"/>
</dbReference>
<evidence type="ECO:0000256" key="2">
    <source>
        <dbReference type="ARBA" id="ARBA00009726"/>
    </source>
</evidence>
<evidence type="ECO:0000256" key="10">
    <source>
        <dbReference type="SAM" id="Phobius"/>
    </source>
</evidence>
<keyword evidence="9 10" id="KW-0472">Membrane</keyword>
<proteinExistence type="inferred from homology"/>
<dbReference type="GO" id="GO:0005524">
    <property type="term" value="F:ATP binding"/>
    <property type="evidence" value="ECO:0007669"/>
    <property type="project" value="UniProtKB-KW"/>
</dbReference>
<feature type="domain" description="ABC transmembrane type-1" evidence="12">
    <location>
        <begin position="1004"/>
        <end position="1262"/>
    </location>
</feature>
<evidence type="ECO:0000256" key="1">
    <source>
        <dbReference type="ARBA" id="ARBA00004141"/>
    </source>
</evidence>
<sequence length="1571" mass="172283">MSFLLEQQAGACQLGSTLFWRWDWEHDPCIRAVFVDALPPVLVAAVAWRLLGSSKLGVAKLHLSPLPAGLGAGQSDNRLWIGPLFACLALVQVLVQTVAIYRLLSAKSFVAPLALAAMVVLVGWLVAGMSAVGQFRLYLLHRRHGYFGLFSPALTGFVAASLVSNLAEVYFVFFTRSRWHAPIADDNVLLLVGLAITSAASLLLVVVRDLPKRNTAAAISLLEEESELLIDSTGASDINTRRLARGSPPRQLSPEVGSSILSNALFCWVNGFLELGKRRQPQQDDLYEPPSKLTPASVWARFDAQAKPGRGLLWQLLWTFKLEIAAQAILNPIVIALDYAQPFFMQQILRFIDNYAKDSSIGMRYGYFLAGAMLTSNILLTFVEQQQAWHSRLLSVYVRNIVVFKLTQKTARRGAKESPEPSGGKGASDGRAYNVLTTDVSRLSKMSAVIQAVFMLPSQQMVGAWYMYQLLGLAGIVGALLLVAVLRVSRGLIGCANAIEDRLGTLNDQRLATISEVIRGIASVKLFGWGSRFIDVVGEKRAQQLKALWQRARVWSLIHFVTLGSLPFINFAMFAIYSARHNVDAETIFTAIAVFMLIQRSVDWMPGLFAEAVSVVVSFRRIESYLSHPDPQSLDDRVQAGNATKAGFQDAYLAWSHSRPADIDSHSGATTPTADSVAPFSLSGLNVLFPAGQLSLIGGPTGSGKSSMLAALTGEMTLLGGQVLVPTSVSREAIVGRFGAQTTTVLSDVAYVSQEPWLRNATVRDNILFGEAYSQDRYEQVLRVCALTPDLRILPAGDMSEIGERGITLSGGQKQRVALARAIYSSRRILLIDDCLSAVDAHTGKHILHKCLLDSSGLMHGRTRILVTHHMPMCLPHCQFVVLMRGGAVEFQGPPSELSNAKIPLCASSDRSDDVGDGVEPERDVCPTQDELNAKRIADAECAGASARQKAHGRIVDDEVRLQGLIKLDTWKLYLTQCGGWPFIVSCLGCIVATQFLATYKDYYFATRLGRKTGSDSIMHWLIVYLGISFLSSVISTFTMLWTYSGSLRASVALHDRLLRSIIYATPRFLETTPMGRMMARFAKDIQVIDTDIMEIIFFFLRSLVSAFITLVVISSAVPLFTLVGLGVLLVYADLTWSFMQAQRECKRLEATSFAPMISLYSEMIPGCDTIRAFNMQQAYMEEMHSRFMAYLSADLILRSTRRWLGMRIGLTSSVVSFSTAVFILLSIDSFNSGLAGFVLIYAVNFWTEAIVVVRRYSDLELSLNCVERAHQYMTIDQEAASTTLPKNSPAREWPSTGELVVKDLVVGYTSSTPVLHGVSFTVRHGEKIGVVGRTGAGKSTLSLALLRFIEASSGQIQLDGVDVATLGLEELRQSITIIPQDPVLFNGTIRFNLDPFGDHSDELLLDVLRRTTLLKEGQGSSSNSSTNVGDMAALGPENSVAAFVSLDDPIVSNGQNLSLGQRQLVALARALVRRSKLVVMDEATASVDFQTDENMQKAIRGSEFADSTLLCIAHRLRTIVDYDRVLVLDDGKVIEFDTPGNLINREGGSHFRWLCENSGEFALLQAMAKN</sequence>
<evidence type="ECO:0000256" key="5">
    <source>
        <dbReference type="ARBA" id="ARBA00022737"/>
    </source>
</evidence>
<evidence type="ECO:0000256" key="9">
    <source>
        <dbReference type="ARBA" id="ARBA00023136"/>
    </source>
</evidence>
<accession>A0A9W8GHK3</accession>
<comment type="subcellular location">
    <subcellularLocation>
        <location evidence="1">Membrane</location>
        <topology evidence="1">Multi-pass membrane protein</topology>
    </subcellularLocation>
</comment>
<dbReference type="Gene3D" id="1.20.1560.10">
    <property type="entry name" value="ABC transporter type 1, transmembrane domain"/>
    <property type="match status" value="2"/>
</dbReference>
<evidence type="ECO:0000256" key="3">
    <source>
        <dbReference type="ARBA" id="ARBA00022448"/>
    </source>
</evidence>
<dbReference type="InterPro" id="IPR036640">
    <property type="entry name" value="ABC1_TM_sf"/>
</dbReference>
<feature type="transmembrane region" description="Helical" evidence="10">
    <location>
        <begin position="145"/>
        <end position="167"/>
    </location>
</feature>
<evidence type="ECO:0000259" key="11">
    <source>
        <dbReference type="PROSITE" id="PS50893"/>
    </source>
</evidence>
<dbReference type="CDD" id="cd03250">
    <property type="entry name" value="ABCC_MRP_domain1"/>
    <property type="match status" value="1"/>
</dbReference>
<dbReference type="PANTHER" id="PTHR24223:SF356">
    <property type="entry name" value="ATP-BINDING CASSETTE TRANSPORTER ABC4"/>
    <property type="match status" value="1"/>
</dbReference>
<dbReference type="InterPro" id="IPR050173">
    <property type="entry name" value="ABC_transporter_C-like"/>
</dbReference>
<evidence type="ECO:0008006" key="15">
    <source>
        <dbReference type="Google" id="ProtNLM"/>
    </source>
</evidence>
<keyword evidence="14" id="KW-1185">Reference proteome</keyword>
<dbReference type="InterPro" id="IPR017871">
    <property type="entry name" value="ABC_transporter-like_CS"/>
</dbReference>
<comment type="similarity">
    <text evidence="2">Belongs to the ABC transporter superfamily. ABCC family. Conjugate transporter (TC 3.A.1.208) subfamily.</text>
</comment>
<protein>
    <recommendedName>
        <fullName evidence="15">P-loop containing nucleoside triphosphate hydrolase protein</fullName>
    </recommendedName>
</protein>
<dbReference type="PROSITE" id="PS50929">
    <property type="entry name" value="ABC_TM1F"/>
    <property type="match status" value="2"/>
</dbReference>
<dbReference type="Proteomes" id="UP001151516">
    <property type="component" value="Unassembled WGS sequence"/>
</dbReference>
<keyword evidence="8 10" id="KW-1133">Transmembrane helix</keyword>
<organism evidence="13 14">
    <name type="scientific">Coemansia spiralis</name>
    <dbReference type="NCBI Taxonomy" id="417178"/>
    <lineage>
        <taxon>Eukaryota</taxon>
        <taxon>Fungi</taxon>
        <taxon>Fungi incertae sedis</taxon>
        <taxon>Zoopagomycota</taxon>
        <taxon>Kickxellomycotina</taxon>
        <taxon>Kickxellomycetes</taxon>
        <taxon>Kickxellales</taxon>
        <taxon>Kickxellaceae</taxon>
        <taxon>Coemansia</taxon>
    </lineage>
</organism>
<dbReference type="PROSITE" id="PS00211">
    <property type="entry name" value="ABC_TRANSPORTER_1"/>
    <property type="match status" value="2"/>
</dbReference>
<keyword evidence="3" id="KW-0813">Transport</keyword>
<feature type="domain" description="ABC transmembrane type-1" evidence="12">
    <location>
        <begin position="333"/>
        <end position="614"/>
    </location>
</feature>
<feature type="transmembrane region" description="Helical" evidence="10">
    <location>
        <begin position="365"/>
        <end position="383"/>
    </location>
</feature>
<dbReference type="GO" id="GO:0140359">
    <property type="term" value="F:ABC-type transporter activity"/>
    <property type="evidence" value="ECO:0007669"/>
    <property type="project" value="InterPro"/>
</dbReference>
<keyword evidence="4 10" id="KW-0812">Transmembrane</keyword>
<dbReference type="EMBL" id="JANBTX010000030">
    <property type="protein sequence ID" value="KAJ2689217.1"/>
    <property type="molecule type" value="Genomic_DNA"/>
</dbReference>
<feature type="transmembrane region" description="Helical" evidence="10">
    <location>
        <begin position="1209"/>
        <end position="1228"/>
    </location>
</feature>
<dbReference type="CDD" id="cd03244">
    <property type="entry name" value="ABCC_MRP_domain2"/>
    <property type="match status" value="1"/>
</dbReference>
<evidence type="ECO:0000256" key="8">
    <source>
        <dbReference type="ARBA" id="ARBA00022989"/>
    </source>
</evidence>
<evidence type="ECO:0000313" key="14">
    <source>
        <dbReference type="Proteomes" id="UP001151516"/>
    </source>
</evidence>
<dbReference type="CDD" id="cd18604">
    <property type="entry name" value="ABC_6TM_VMR1_D2_like"/>
    <property type="match status" value="1"/>
</dbReference>
<feature type="transmembrane region" description="Helical" evidence="10">
    <location>
        <begin position="465"/>
        <end position="486"/>
    </location>
</feature>
<name>A0A9W8GHK3_9FUNG</name>
<dbReference type="PANTHER" id="PTHR24223">
    <property type="entry name" value="ATP-BINDING CASSETTE SUB-FAMILY C"/>
    <property type="match status" value="1"/>
</dbReference>
<dbReference type="SUPFAM" id="SSF52540">
    <property type="entry name" value="P-loop containing nucleoside triphosphate hydrolases"/>
    <property type="match status" value="2"/>
</dbReference>
<evidence type="ECO:0000259" key="12">
    <source>
        <dbReference type="PROSITE" id="PS50929"/>
    </source>
</evidence>
<dbReference type="InterPro" id="IPR027417">
    <property type="entry name" value="P-loop_NTPase"/>
</dbReference>
<dbReference type="OrthoDB" id="6500128at2759"/>
<dbReference type="SUPFAM" id="SSF90123">
    <property type="entry name" value="ABC transporter transmembrane region"/>
    <property type="match status" value="2"/>
</dbReference>
<feature type="domain" description="ABC transporter" evidence="11">
    <location>
        <begin position="1300"/>
        <end position="1556"/>
    </location>
</feature>
<feature type="transmembrane region" description="Helical" evidence="10">
    <location>
        <begin position="187"/>
        <end position="207"/>
    </location>
</feature>